<sequence>MNYVIVVAIEFIIAIIGVAMLIRFYNHKA</sequence>
<reference evidence="2 3" key="1">
    <citation type="submission" date="2016-11" db="EMBL/GenBank/DDBJ databases">
        <authorList>
            <person name="Jaros S."/>
            <person name="Januszkiewicz K."/>
            <person name="Wedrychowicz H."/>
        </authorList>
    </citation>
    <scope>NUCLEOTIDE SEQUENCE [LARGE SCALE GENOMIC DNA]</scope>
    <source>
        <strain evidence="2 3">KHT3</strain>
    </source>
</reference>
<protein>
    <submittedName>
        <fullName evidence="2">Uncharacterized protein</fullName>
    </submittedName>
</protein>
<evidence type="ECO:0000256" key="1">
    <source>
        <dbReference type="SAM" id="Phobius"/>
    </source>
</evidence>
<accession>A0A1M6X4N2</accession>
<keyword evidence="1" id="KW-0812">Transmembrane</keyword>
<dbReference type="Proteomes" id="UP000184130">
    <property type="component" value="Unassembled WGS sequence"/>
</dbReference>
<organism evidence="2 3">
    <name type="scientific">Xylanibacter ruminicola</name>
    <name type="common">Prevotella ruminicola</name>
    <dbReference type="NCBI Taxonomy" id="839"/>
    <lineage>
        <taxon>Bacteria</taxon>
        <taxon>Pseudomonadati</taxon>
        <taxon>Bacteroidota</taxon>
        <taxon>Bacteroidia</taxon>
        <taxon>Bacteroidales</taxon>
        <taxon>Prevotellaceae</taxon>
        <taxon>Xylanibacter</taxon>
    </lineage>
</organism>
<evidence type="ECO:0000313" key="2">
    <source>
        <dbReference type="EMBL" id="SHL00883.1"/>
    </source>
</evidence>
<gene>
    <name evidence="2" type="ORF">SAMN05216463_1195</name>
</gene>
<proteinExistence type="predicted"/>
<feature type="transmembrane region" description="Helical" evidence="1">
    <location>
        <begin position="6"/>
        <end position="25"/>
    </location>
</feature>
<dbReference type="AlphaFoldDB" id="A0A1M6X4N2"/>
<name>A0A1M6X4N2_XYLRU</name>
<keyword evidence="1" id="KW-0472">Membrane</keyword>
<keyword evidence="1" id="KW-1133">Transmembrane helix</keyword>
<dbReference type="EMBL" id="FRBD01000019">
    <property type="protein sequence ID" value="SHL00883.1"/>
    <property type="molecule type" value="Genomic_DNA"/>
</dbReference>
<evidence type="ECO:0000313" key="3">
    <source>
        <dbReference type="Proteomes" id="UP000184130"/>
    </source>
</evidence>